<feature type="region of interest" description="Disordered" evidence="1">
    <location>
        <begin position="150"/>
        <end position="188"/>
    </location>
</feature>
<gene>
    <name evidence="2" type="ORF">PAXRUDRAFT_134646</name>
</gene>
<feature type="compositionally biased region" description="Basic and acidic residues" evidence="1">
    <location>
        <begin position="393"/>
        <end position="416"/>
    </location>
</feature>
<reference evidence="2 3" key="1">
    <citation type="submission" date="2014-04" db="EMBL/GenBank/DDBJ databases">
        <authorList>
            <consortium name="DOE Joint Genome Institute"/>
            <person name="Kuo A."/>
            <person name="Kohler A."/>
            <person name="Jargeat P."/>
            <person name="Nagy L.G."/>
            <person name="Floudas D."/>
            <person name="Copeland A."/>
            <person name="Barry K.W."/>
            <person name="Cichocki N."/>
            <person name="Veneault-Fourrey C."/>
            <person name="LaButti K."/>
            <person name="Lindquist E.A."/>
            <person name="Lipzen A."/>
            <person name="Lundell T."/>
            <person name="Morin E."/>
            <person name="Murat C."/>
            <person name="Sun H."/>
            <person name="Tunlid A."/>
            <person name="Henrissat B."/>
            <person name="Grigoriev I.V."/>
            <person name="Hibbett D.S."/>
            <person name="Martin F."/>
            <person name="Nordberg H.P."/>
            <person name="Cantor M.N."/>
            <person name="Hua S.X."/>
        </authorList>
    </citation>
    <scope>NUCLEOTIDE SEQUENCE [LARGE SCALE GENOMIC DNA]</scope>
    <source>
        <strain evidence="2 3">Ve08.2h10</strain>
    </source>
</reference>
<protein>
    <submittedName>
        <fullName evidence="2">Uncharacterized protein</fullName>
    </submittedName>
</protein>
<feature type="region of interest" description="Disordered" evidence="1">
    <location>
        <begin position="1"/>
        <end position="76"/>
    </location>
</feature>
<feature type="compositionally biased region" description="Basic and acidic residues" evidence="1">
    <location>
        <begin position="150"/>
        <end position="159"/>
    </location>
</feature>
<dbReference type="HOGENOM" id="CLU_044883_0_0_1"/>
<organism evidence="2 3">
    <name type="scientific">Paxillus rubicundulus Ve08.2h10</name>
    <dbReference type="NCBI Taxonomy" id="930991"/>
    <lineage>
        <taxon>Eukaryota</taxon>
        <taxon>Fungi</taxon>
        <taxon>Dikarya</taxon>
        <taxon>Basidiomycota</taxon>
        <taxon>Agaricomycotina</taxon>
        <taxon>Agaricomycetes</taxon>
        <taxon>Agaricomycetidae</taxon>
        <taxon>Boletales</taxon>
        <taxon>Paxilineae</taxon>
        <taxon>Paxillaceae</taxon>
        <taxon>Paxillus</taxon>
    </lineage>
</organism>
<name>A0A0D0E2I1_9AGAM</name>
<dbReference type="OrthoDB" id="3262173at2759"/>
<sequence>LPGPSPKRQQRDSEENQTPSKPISKSIHARGSSTSTNSGHVKLSSLARRPESPADDADETSSIAESSTGVRVRRTEPERMQYLKDQPECSELEAHRAFCTRCNSWVNLGKPRTYTVRRWELHRVKCDQKPPAEKELVSYLYLQQPADKVEPNLVDEKDPLPSPTTSVVVKKENDDAPSPTSSRSIRRSEAERMGFLQADSRAQEVKPHEVFCRSCQKWIKLSISAPYVLANWEAHQQRCSGSLYVPRSLWLIPSNCSFSPSSRVATTERKIALLNDPQVKSCSPQSIHCRVCKSTVALDGALDYDLTRWNEHKEKCVATTPAPMTPQGSILRVPRVFPPFSSSITSQTSASRLSRAPASCDSNSTEATAIADSPPHKIGVKRGREEAAEETEESPKDDRPTNRPRTEGYKPSEKEAPSPWGWFMQPLKAFVRGFREGLGTPSTST</sequence>
<dbReference type="AlphaFoldDB" id="A0A0D0E2I1"/>
<keyword evidence="3" id="KW-1185">Reference proteome</keyword>
<feature type="region of interest" description="Disordered" evidence="1">
    <location>
        <begin position="344"/>
        <end position="421"/>
    </location>
</feature>
<proteinExistence type="predicted"/>
<feature type="compositionally biased region" description="Polar residues" evidence="1">
    <location>
        <begin position="60"/>
        <end position="69"/>
    </location>
</feature>
<dbReference type="STRING" id="930991.A0A0D0E2I1"/>
<feature type="non-terminal residue" evidence="2">
    <location>
        <position position="1"/>
    </location>
</feature>
<dbReference type="Proteomes" id="UP000054538">
    <property type="component" value="Unassembled WGS sequence"/>
</dbReference>
<evidence type="ECO:0000313" key="3">
    <source>
        <dbReference type="Proteomes" id="UP000054538"/>
    </source>
</evidence>
<evidence type="ECO:0000313" key="2">
    <source>
        <dbReference type="EMBL" id="KIK98231.1"/>
    </source>
</evidence>
<dbReference type="InParanoid" id="A0A0D0E2I1"/>
<feature type="compositionally biased region" description="Low complexity" evidence="1">
    <location>
        <begin position="344"/>
        <end position="354"/>
    </location>
</feature>
<reference evidence="3" key="2">
    <citation type="submission" date="2015-01" db="EMBL/GenBank/DDBJ databases">
        <title>Evolutionary Origins and Diversification of the Mycorrhizal Mutualists.</title>
        <authorList>
            <consortium name="DOE Joint Genome Institute"/>
            <consortium name="Mycorrhizal Genomics Consortium"/>
            <person name="Kohler A."/>
            <person name="Kuo A."/>
            <person name="Nagy L.G."/>
            <person name="Floudas D."/>
            <person name="Copeland A."/>
            <person name="Barry K.W."/>
            <person name="Cichocki N."/>
            <person name="Veneault-Fourrey C."/>
            <person name="LaButti K."/>
            <person name="Lindquist E.A."/>
            <person name="Lipzen A."/>
            <person name="Lundell T."/>
            <person name="Morin E."/>
            <person name="Murat C."/>
            <person name="Riley R."/>
            <person name="Ohm R."/>
            <person name="Sun H."/>
            <person name="Tunlid A."/>
            <person name="Henrissat B."/>
            <person name="Grigoriev I.V."/>
            <person name="Hibbett D.S."/>
            <person name="Martin F."/>
        </authorList>
    </citation>
    <scope>NUCLEOTIDE SEQUENCE [LARGE SCALE GENOMIC DNA]</scope>
    <source>
        <strain evidence="3">Ve08.2h10</strain>
    </source>
</reference>
<dbReference type="EMBL" id="KN824901">
    <property type="protein sequence ID" value="KIK98231.1"/>
    <property type="molecule type" value="Genomic_DNA"/>
</dbReference>
<accession>A0A0D0E2I1</accession>
<evidence type="ECO:0000256" key="1">
    <source>
        <dbReference type="SAM" id="MobiDB-lite"/>
    </source>
</evidence>